<feature type="region of interest" description="Disordered" evidence="14">
    <location>
        <begin position="644"/>
        <end position="664"/>
    </location>
</feature>
<feature type="compositionally biased region" description="Gly residues" evidence="14">
    <location>
        <begin position="22"/>
        <end position="44"/>
    </location>
</feature>
<dbReference type="GO" id="GO:0008360">
    <property type="term" value="P:regulation of cell shape"/>
    <property type="evidence" value="ECO:0007669"/>
    <property type="project" value="UniProtKB-KW"/>
</dbReference>
<keyword evidence="4" id="KW-0645">Protease</keyword>
<dbReference type="GO" id="GO:0008955">
    <property type="term" value="F:peptidoglycan glycosyltransferase activity"/>
    <property type="evidence" value="ECO:0007669"/>
    <property type="project" value="UniProtKB-EC"/>
</dbReference>
<feature type="domain" description="Penicillin-binding protein transpeptidase" evidence="16">
    <location>
        <begin position="431"/>
        <end position="684"/>
    </location>
</feature>
<dbReference type="Gene3D" id="1.10.3810.10">
    <property type="entry name" value="Biosynthetic peptidoglycan transglycosylase-like"/>
    <property type="match status" value="1"/>
</dbReference>
<comment type="catalytic activity">
    <reaction evidence="13">
        <text>[GlcNAc-(1-&gt;4)-Mur2Ac(oyl-L-Ala-gamma-D-Glu-L-Lys-D-Ala-D-Ala)](n)-di-trans,octa-cis-undecaprenyl diphosphate + beta-D-GlcNAc-(1-&gt;4)-Mur2Ac(oyl-L-Ala-gamma-D-Glu-L-Lys-D-Ala-D-Ala)-di-trans,octa-cis-undecaprenyl diphosphate = [GlcNAc-(1-&gt;4)-Mur2Ac(oyl-L-Ala-gamma-D-Glu-L-Lys-D-Ala-D-Ala)](n+1)-di-trans,octa-cis-undecaprenyl diphosphate + di-trans,octa-cis-undecaprenyl diphosphate + H(+)</text>
        <dbReference type="Rhea" id="RHEA:23708"/>
        <dbReference type="Rhea" id="RHEA-COMP:9602"/>
        <dbReference type="Rhea" id="RHEA-COMP:9603"/>
        <dbReference type="ChEBI" id="CHEBI:15378"/>
        <dbReference type="ChEBI" id="CHEBI:58405"/>
        <dbReference type="ChEBI" id="CHEBI:60033"/>
        <dbReference type="ChEBI" id="CHEBI:78435"/>
        <dbReference type="EC" id="2.4.99.28"/>
    </reaction>
</comment>
<reference evidence="18 19" key="1">
    <citation type="submission" date="2018-09" db="EMBL/GenBank/DDBJ databases">
        <title>Optimization and identification of Corynebacterium falsenii FN1-14 from fish paste.</title>
        <authorList>
            <person name="Daroonpunt R."/>
            <person name="Tanasupawat S."/>
        </authorList>
    </citation>
    <scope>NUCLEOTIDE SEQUENCE [LARGE SCALE GENOMIC DNA]</scope>
    <source>
        <strain evidence="18 19">FN1-14</strain>
    </source>
</reference>
<evidence type="ECO:0000256" key="6">
    <source>
        <dbReference type="ARBA" id="ARBA00022679"/>
    </source>
</evidence>
<comment type="caution">
    <text evidence="18">The sequence shown here is derived from an EMBL/GenBank/DDBJ whole genome shotgun (WGS) entry which is preliminary data.</text>
</comment>
<keyword evidence="15" id="KW-1133">Transmembrane helix</keyword>
<dbReference type="Proteomes" id="UP000285278">
    <property type="component" value="Unassembled WGS sequence"/>
</dbReference>
<dbReference type="GO" id="GO:0008658">
    <property type="term" value="F:penicillin binding"/>
    <property type="evidence" value="ECO:0007669"/>
    <property type="project" value="InterPro"/>
</dbReference>
<name>A0A418Q901_9CORY</name>
<evidence type="ECO:0000256" key="4">
    <source>
        <dbReference type="ARBA" id="ARBA00022670"/>
    </source>
</evidence>
<dbReference type="OrthoDB" id="9766909at2"/>
<evidence type="ECO:0000256" key="8">
    <source>
        <dbReference type="ARBA" id="ARBA00022960"/>
    </source>
</evidence>
<sequence>MSNDKPSQNPSNNGKPPRRNGNGNGNGKGRPQGRGSAQGKGPAKGGAAKKSASTRPNAKRPGRGGSKAAAASAAAAASRKKKKDEARVAKNGPITARTRKKKNWRDGHFRKQLLASLAAIMAVIIIVPLVAFFTAYSVTKVPEPEELVNNQISYIMADDNQTELARIVPPEGNRQNVTLNQIPLHVRQAVLAAEDREFYSNPGFSITGFGRAALGQLLGREGAGGGSTITQQYVKNALVGDEFSLVRKAKELVISAKMAREWSKDEILEAYLNTIYFGRNAYGIGSAAHAYFGKDVSQLTIEEGAVLAATIQAPSALDPWTNRERAESRWNYVMNGMEETGAITPQQRKDAKYPEVLDPATTANNTQSDGPNGLIKTQVIKELEAAGITEDQVNTGGLRITTTIDPKVQNAAVDVSRAKKEGEQEGILDAVVSIDPKTGGIRGWYGGEDPVGFDYADAGLQTGSTFKIMALAAYLDQGGSIYDQFDSSPVTTGGTTVTNVDNMSCGTCSIAQALKMSLNTSFIRLTRKLNGGAQDVADMAHRLGVAESIPGIDKTLSENGGAPFEGITLGMYQTRPVDMASALATLANEGKYYRPHFVQKVENSQGEVLLDNSKLKGDQVIDKEVAQGVISAMQPIAAYSNGNSLAGGRPSAAKTGTSQLGDTGENKDAWMIGATPQLATAVWVGTADGAPLRNAYGGVMYGSQLPSQIWKGVMDQSLQGDDVEYFGSGSASSGSSGSSGSGSYSGGSTGGGGGTGGTDGGAQQEAPAQAEQQAPAPAPQAPAPAPAPPPAPAPNLGDIINGLVNP</sequence>
<dbReference type="InterPro" id="IPR036950">
    <property type="entry name" value="PBP_transglycosylase"/>
</dbReference>
<comment type="similarity">
    <text evidence="1">In the C-terminal section; belongs to the transpeptidase family.</text>
</comment>
<evidence type="ECO:0000259" key="16">
    <source>
        <dbReference type="Pfam" id="PF00905"/>
    </source>
</evidence>
<dbReference type="InterPro" id="IPR012338">
    <property type="entry name" value="Beta-lactam/transpept-like"/>
</dbReference>
<keyword evidence="10" id="KW-0511">Multifunctional enzyme</keyword>
<evidence type="ECO:0000256" key="10">
    <source>
        <dbReference type="ARBA" id="ARBA00023268"/>
    </source>
</evidence>
<keyword evidence="6" id="KW-0808">Transferase</keyword>
<dbReference type="GO" id="GO:0071555">
    <property type="term" value="P:cell wall organization"/>
    <property type="evidence" value="ECO:0007669"/>
    <property type="project" value="UniProtKB-KW"/>
</dbReference>
<accession>A0A418Q901</accession>
<dbReference type="PANTHER" id="PTHR32282:SF34">
    <property type="entry name" value="PENICILLIN-BINDING PROTEIN 1A"/>
    <property type="match status" value="1"/>
</dbReference>
<feature type="compositionally biased region" description="Low complexity" evidence="14">
    <location>
        <begin position="761"/>
        <end position="775"/>
    </location>
</feature>
<comment type="catalytic activity">
    <reaction evidence="12">
        <text>Preferential cleavage: (Ac)2-L-Lys-D-Ala-|-D-Ala. Also transpeptidation of peptidyl-alanyl moieties that are N-acyl substituents of D-alanine.</text>
        <dbReference type="EC" id="3.4.16.4"/>
    </reaction>
</comment>
<feature type="domain" description="Glycosyl transferase family 51" evidence="17">
    <location>
        <begin position="164"/>
        <end position="337"/>
    </location>
</feature>
<evidence type="ECO:0000256" key="11">
    <source>
        <dbReference type="ARBA" id="ARBA00023316"/>
    </source>
</evidence>
<evidence type="ECO:0000256" key="13">
    <source>
        <dbReference type="ARBA" id="ARBA00049902"/>
    </source>
</evidence>
<feature type="compositionally biased region" description="Low complexity" evidence="14">
    <location>
        <begin position="727"/>
        <end position="736"/>
    </location>
</feature>
<keyword evidence="19" id="KW-1185">Reference proteome</keyword>
<evidence type="ECO:0000256" key="3">
    <source>
        <dbReference type="ARBA" id="ARBA00022645"/>
    </source>
</evidence>
<evidence type="ECO:0000256" key="1">
    <source>
        <dbReference type="ARBA" id="ARBA00007090"/>
    </source>
</evidence>
<evidence type="ECO:0000256" key="12">
    <source>
        <dbReference type="ARBA" id="ARBA00034000"/>
    </source>
</evidence>
<feature type="transmembrane region" description="Helical" evidence="15">
    <location>
        <begin position="113"/>
        <end position="136"/>
    </location>
</feature>
<dbReference type="SUPFAM" id="SSF53955">
    <property type="entry name" value="Lysozyme-like"/>
    <property type="match status" value="1"/>
</dbReference>
<proteinExistence type="inferred from homology"/>
<dbReference type="EMBL" id="QXJK01000002">
    <property type="protein sequence ID" value="RIX36205.1"/>
    <property type="molecule type" value="Genomic_DNA"/>
</dbReference>
<dbReference type="GO" id="GO:0006508">
    <property type="term" value="P:proteolysis"/>
    <property type="evidence" value="ECO:0007669"/>
    <property type="project" value="UniProtKB-KW"/>
</dbReference>
<evidence type="ECO:0000256" key="7">
    <source>
        <dbReference type="ARBA" id="ARBA00022801"/>
    </source>
</evidence>
<dbReference type="GO" id="GO:0009002">
    <property type="term" value="F:serine-type D-Ala-D-Ala carboxypeptidase activity"/>
    <property type="evidence" value="ECO:0007669"/>
    <property type="project" value="UniProtKB-EC"/>
</dbReference>
<dbReference type="GO" id="GO:0030288">
    <property type="term" value="C:outer membrane-bounded periplasmic space"/>
    <property type="evidence" value="ECO:0007669"/>
    <property type="project" value="TreeGrafter"/>
</dbReference>
<dbReference type="STRING" id="1451189.CFAL_11640"/>
<feature type="compositionally biased region" description="Pro residues" evidence="14">
    <location>
        <begin position="776"/>
        <end position="793"/>
    </location>
</feature>
<protein>
    <submittedName>
        <fullName evidence="18">Penicillin-binding protein</fullName>
    </submittedName>
</protein>
<keyword evidence="15" id="KW-0812">Transmembrane</keyword>
<dbReference type="AlphaFoldDB" id="A0A418Q901"/>
<keyword evidence="3" id="KW-0121">Carboxypeptidase</keyword>
<dbReference type="InterPro" id="IPR023346">
    <property type="entry name" value="Lysozyme-like_dom_sf"/>
</dbReference>
<comment type="similarity">
    <text evidence="2">In the N-terminal section; belongs to the glycosyltransferase 51 family.</text>
</comment>
<dbReference type="PANTHER" id="PTHR32282">
    <property type="entry name" value="BINDING PROTEIN TRANSPEPTIDASE, PUTATIVE-RELATED"/>
    <property type="match status" value="1"/>
</dbReference>
<feature type="compositionally biased region" description="Low complexity" evidence="14">
    <location>
        <begin position="9"/>
        <end position="21"/>
    </location>
</feature>
<keyword evidence="8" id="KW-0133">Cell shape</keyword>
<feature type="compositionally biased region" description="Gly residues" evidence="14">
    <location>
        <begin position="737"/>
        <end position="760"/>
    </location>
</feature>
<dbReference type="Gene3D" id="3.40.710.10">
    <property type="entry name" value="DD-peptidase/beta-lactamase superfamily"/>
    <property type="match status" value="1"/>
</dbReference>
<keyword evidence="7" id="KW-0378">Hydrolase</keyword>
<dbReference type="Pfam" id="PF00905">
    <property type="entry name" value="Transpeptidase"/>
    <property type="match status" value="1"/>
</dbReference>
<dbReference type="SUPFAM" id="SSF56601">
    <property type="entry name" value="beta-lactamase/transpeptidase-like"/>
    <property type="match status" value="1"/>
</dbReference>
<dbReference type="Pfam" id="PF00912">
    <property type="entry name" value="Transgly"/>
    <property type="match status" value="1"/>
</dbReference>
<dbReference type="FunFam" id="1.10.3810.10:FF:000001">
    <property type="entry name" value="Penicillin-binding protein 1A"/>
    <property type="match status" value="1"/>
</dbReference>
<keyword evidence="9" id="KW-0573">Peptidoglycan synthesis</keyword>
<gene>
    <name evidence="18" type="ORF">D3M95_02700</name>
</gene>
<evidence type="ECO:0000256" key="5">
    <source>
        <dbReference type="ARBA" id="ARBA00022676"/>
    </source>
</evidence>
<keyword evidence="15" id="KW-0472">Membrane</keyword>
<organism evidence="18 19">
    <name type="scientific">Corynebacterium falsenii</name>
    <dbReference type="NCBI Taxonomy" id="108486"/>
    <lineage>
        <taxon>Bacteria</taxon>
        <taxon>Bacillati</taxon>
        <taxon>Actinomycetota</taxon>
        <taxon>Actinomycetes</taxon>
        <taxon>Mycobacteriales</taxon>
        <taxon>Corynebacteriaceae</taxon>
        <taxon>Corynebacterium</taxon>
    </lineage>
</organism>
<evidence type="ECO:0000256" key="14">
    <source>
        <dbReference type="SAM" id="MobiDB-lite"/>
    </source>
</evidence>
<dbReference type="InterPro" id="IPR001264">
    <property type="entry name" value="Glyco_trans_51"/>
</dbReference>
<evidence type="ECO:0000313" key="18">
    <source>
        <dbReference type="EMBL" id="RIX36205.1"/>
    </source>
</evidence>
<dbReference type="GO" id="GO:0009252">
    <property type="term" value="P:peptidoglycan biosynthetic process"/>
    <property type="evidence" value="ECO:0007669"/>
    <property type="project" value="UniProtKB-KW"/>
</dbReference>
<evidence type="ECO:0000256" key="9">
    <source>
        <dbReference type="ARBA" id="ARBA00022984"/>
    </source>
</evidence>
<feature type="region of interest" description="Disordered" evidence="14">
    <location>
        <begin position="1"/>
        <end position="103"/>
    </location>
</feature>
<evidence type="ECO:0000256" key="15">
    <source>
        <dbReference type="SAM" id="Phobius"/>
    </source>
</evidence>
<keyword evidence="5" id="KW-0328">Glycosyltransferase</keyword>
<evidence type="ECO:0000313" key="19">
    <source>
        <dbReference type="Proteomes" id="UP000285278"/>
    </source>
</evidence>
<evidence type="ECO:0000259" key="17">
    <source>
        <dbReference type="Pfam" id="PF00912"/>
    </source>
</evidence>
<evidence type="ECO:0000256" key="2">
    <source>
        <dbReference type="ARBA" id="ARBA00007739"/>
    </source>
</evidence>
<feature type="region of interest" description="Disordered" evidence="14">
    <location>
        <begin position="724"/>
        <end position="806"/>
    </location>
</feature>
<feature type="compositionally biased region" description="Low complexity" evidence="14">
    <location>
        <begin position="66"/>
        <end position="77"/>
    </location>
</feature>
<dbReference type="InterPro" id="IPR001460">
    <property type="entry name" value="PCN-bd_Tpept"/>
</dbReference>
<keyword evidence="11" id="KW-0961">Cell wall biogenesis/degradation</keyword>
<dbReference type="InterPro" id="IPR050396">
    <property type="entry name" value="Glycosyltr_51/Transpeptidase"/>
</dbReference>